<evidence type="ECO:0000313" key="18">
    <source>
        <dbReference type="Proteomes" id="UP000261540"/>
    </source>
</evidence>
<keyword evidence="11" id="KW-1015">Disulfide bond</keyword>
<keyword evidence="9" id="KW-0333">Golgi apparatus</keyword>
<evidence type="ECO:0000256" key="1">
    <source>
        <dbReference type="ARBA" id="ARBA00004323"/>
    </source>
</evidence>
<protein>
    <recommendedName>
        <fullName evidence="14">alpha-N-acetylgalactosaminide alpha-2,6-sialyltransferase</fullName>
        <ecNumber evidence="14">2.4.3.3</ecNumber>
    </recommendedName>
</protein>
<evidence type="ECO:0000256" key="15">
    <source>
        <dbReference type="ARBA" id="ARBA00050664"/>
    </source>
</evidence>
<dbReference type="PANTHER" id="PTHR45941:SF1">
    <property type="entry name" value="ALPHA-N-ACETYLGALACTOSAMINIDE ALPHA-2,6-SIALYLTRANSFERASE 1"/>
    <property type="match status" value="1"/>
</dbReference>
<dbReference type="GO" id="GO:0009312">
    <property type="term" value="P:oligosaccharide biosynthetic process"/>
    <property type="evidence" value="ECO:0007669"/>
    <property type="project" value="TreeGrafter"/>
</dbReference>
<dbReference type="EC" id="2.4.3.3" evidence="14"/>
<comment type="similarity">
    <text evidence="3">Belongs to the glycosyltransferase 29 family.</text>
</comment>
<sequence>MTARKVLPLTFAVLICLLLYAFLWQHITTYNIRRHFYHAAPATSFVWKYDNPASVTEQSATFMRSTWKVESVIKKNQSSKSPAARPSKSRGFRYTDTNEVFANPSLGSKTSPIQQNTISTKLFSKQGITEGHQTDSVSLQRLMFKEAFVKMPKWEFEDLYVRDASLNQTSCPKSLRKNTDPEFKKAFISDVRLFMQPEDLNRNVWNRLSHFNNPFGFMGYMYKDVKEAVDLIPKLKSHQLLPVPKSGCIRCAVVGTSGILNGSRMGQEIDSHDYVFRMNGAIIKGYEEDVGNKTSVYVHTSHSILGTLYELGKYGFTSIPTGEGIKYVFLPEGLRDFQWLHGLLNKVEVSKGEYQYLKPWMYYPNSLDLNRFYVLHPDFLRYVKNRFMRSAQLETTYWHFYRPTNGAFTLFLALQTCDVVDAYGFITANHSQYPNYYFEKIRSSIVFYINHDYNLEIKLWEKLHDAKVIRLYKRKEKDNTTDQFY</sequence>
<comment type="subcellular location">
    <subcellularLocation>
        <location evidence="1">Golgi apparatus membrane</location>
        <topology evidence="1">Single-pass type II membrane protein</topology>
    </subcellularLocation>
</comment>
<evidence type="ECO:0000256" key="14">
    <source>
        <dbReference type="ARBA" id="ARBA00039109"/>
    </source>
</evidence>
<keyword evidence="7" id="KW-0735">Signal-anchor</keyword>
<keyword evidence="18" id="KW-1185">Reference proteome</keyword>
<keyword evidence="12" id="KW-0325">Glycoprotein</keyword>
<evidence type="ECO:0000256" key="11">
    <source>
        <dbReference type="ARBA" id="ARBA00023157"/>
    </source>
</evidence>
<organism evidence="17 18">
    <name type="scientific">Paramormyrops kingsleyae</name>
    <dbReference type="NCBI Taxonomy" id="1676925"/>
    <lineage>
        <taxon>Eukaryota</taxon>
        <taxon>Metazoa</taxon>
        <taxon>Chordata</taxon>
        <taxon>Craniata</taxon>
        <taxon>Vertebrata</taxon>
        <taxon>Euteleostomi</taxon>
        <taxon>Actinopterygii</taxon>
        <taxon>Neopterygii</taxon>
        <taxon>Teleostei</taxon>
        <taxon>Osteoglossocephala</taxon>
        <taxon>Osteoglossomorpha</taxon>
        <taxon>Osteoglossiformes</taxon>
        <taxon>Mormyridae</taxon>
        <taxon>Paramormyrops</taxon>
    </lineage>
</organism>
<dbReference type="Gene3D" id="3.90.1480.20">
    <property type="entry name" value="Glycosyl transferase family 29"/>
    <property type="match status" value="1"/>
</dbReference>
<comment type="catalytic activity">
    <reaction evidence="15">
        <text>a 3-O-[N-acetyl-alpha-neuraminyl-(2-&gt;3)-beta-D-galactosyl-(1-&gt;3)-N-acetyl-alpha-D-galactosaminyl]-L-threonyl-[protein] + CMP-N-acetyl-beta-neuraminate = a 3-O-{alpha-Neu5Ac-(2-&gt;3)-beta-D-Gal-(1-&gt;3)-[alpha-Neu5Ac-(2-&gt;6)]-alpha-D-GalNAc}-L-threonyl-[protein] + CMP + H(+)</text>
        <dbReference type="Rhea" id="RHEA:81659"/>
        <dbReference type="Rhea" id="RHEA-COMP:14417"/>
        <dbReference type="Rhea" id="RHEA-COMP:16763"/>
        <dbReference type="ChEBI" id="CHEBI:15378"/>
        <dbReference type="ChEBI" id="CHEBI:57812"/>
        <dbReference type="ChEBI" id="CHEBI:60377"/>
        <dbReference type="ChEBI" id="CHEBI:139598"/>
        <dbReference type="ChEBI" id="CHEBI:156398"/>
    </reaction>
    <physiologicalReaction direction="left-to-right" evidence="15">
        <dbReference type="Rhea" id="RHEA:81660"/>
    </physiologicalReaction>
</comment>
<dbReference type="GO" id="GO:0001665">
    <property type="term" value="F:alpha-N-acetylgalactosaminide alpha-2,6-sialyltransferase activity"/>
    <property type="evidence" value="ECO:0007669"/>
    <property type="project" value="UniProtKB-EC"/>
</dbReference>
<dbReference type="GO" id="GO:0000139">
    <property type="term" value="C:Golgi membrane"/>
    <property type="evidence" value="ECO:0007669"/>
    <property type="project" value="UniProtKB-SubCell"/>
</dbReference>
<dbReference type="OrthoDB" id="10264956at2759"/>
<comment type="catalytic activity">
    <reaction evidence="16">
        <text>a 3-O-[N-acetyl-alpha-D-galactosaminyl]-L-threonyl-[protein] + CMP-N-acetyl-beta-neuraminate = a 3-O-[N-acetyl-alpha-neuraminosyl-(2-&gt;6)-N-acetyl-alpha-D-galactosaminyl]-L-threonyl-[protein] + CMP + H(+)</text>
        <dbReference type="Rhea" id="RHEA:81643"/>
        <dbReference type="Rhea" id="RHEA-COMP:11689"/>
        <dbReference type="Rhea" id="RHEA-COMP:19720"/>
        <dbReference type="ChEBI" id="CHEBI:15378"/>
        <dbReference type="ChEBI" id="CHEBI:57812"/>
        <dbReference type="ChEBI" id="CHEBI:60377"/>
        <dbReference type="ChEBI" id="CHEBI:87075"/>
        <dbReference type="ChEBI" id="CHEBI:231970"/>
    </reaction>
    <physiologicalReaction direction="left-to-right" evidence="16">
        <dbReference type="Rhea" id="RHEA:81644"/>
    </physiologicalReaction>
</comment>
<evidence type="ECO:0000313" key="17">
    <source>
        <dbReference type="Ensembl" id="ENSPKIP00000026351.1"/>
    </source>
</evidence>
<evidence type="ECO:0000256" key="6">
    <source>
        <dbReference type="ARBA" id="ARBA00022692"/>
    </source>
</evidence>
<proteinExistence type="inferred from homology"/>
<dbReference type="InterPro" id="IPR001675">
    <property type="entry name" value="Glyco_trans_29"/>
</dbReference>
<evidence type="ECO:0000256" key="4">
    <source>
        <dbReference type="ARBA" id="ARBA00022676"/>
    </source>
</evidence>
<dbReference type="GeneTree" id="ENSGT00940000159930"/>
<evidence type="ECO:0000256" key="7">
    <source>
        <dbReference type="ARBA" id="ARBA00022968"/>
    </source>
</evidence>
<evidence type="ECO:0000256" key="3">
    <source>
        <dbReference type="ARBA" id="ARBA00006003"/>
    </source>
</evidence>
<evidence type="ECO:0000256" key="9">
    <source>
        <dbReference type="ARBA" id="ARBA00023034"/>
    </source>
</evidence>
<evidence type="ECO:0000256" key="16">
    <source>
        <dbReference type="ARBA" id="ARBA00052285"/>
    </source>
</evidence>
<keyword evidence="5" id="KW-0808">Transferase</keyword>
<keyword evidence="4" id="KW-0328">Glycosyltransferase</keyword>
<dbReference type="AlphaFoldDB" id="A0A3B3S8K3"/>
<evidence type="ECO:0000256" key="5">
    <source>
        <dbReference type="ARBA" id="ARBA00022679"/>
    </source>
</evidence>
<evidence type="ECO:0000256" key="10">
    <source>
        <dbReference type="ARBA" id="ARBA00023136"/>
    </source>
</evidence>
<comment type="catalytic activity">
    <reaction evidence="13">
        <text>a beta-D-galactosyl-(1-&gt;3)-N-acetyl-alpha-D-galactosaminyl derivative + CMP-N-acetyl-beta-neuraminate = a beta-D-galactosyl-(1-&gt;3)-[N-acetyl-alpha-neuraminyl-(2-&gt;6)]-N-acetyl-alpha-D-galactosaminyl derivative + CMP + H(+)</text>
        <dbReference type="Rhea" id="RHEA:11136"/>
        <dbReference type="ChEBI" id="CHEBI:15378"/>
        <dbReference type="ChEBI" id="CHEBI:57812"/>
        <dbReference type="ChEBI" id="CHEBI:60377"/>
        <dbReference type="ChEBI" id="CHEBI:133470"/>
        <dbReference type="ChEBI" id="CHEBI:140764"/>
        <dbReference type="EC" id="2.4.3.3"/>
    </reaction>
    <physiologicalReaction direction="left-to-right" evidence="13">
        <dbReference type="Rhea" id="RHEA:11137"/>
    </physiologicalReaction>
</comment>
<dbReference type="Ensembl" id="ENSPKIT00000007107.1">
    <property type="protein sequence ID" value="ENSPKIP00000026351.1"/>
    <property type="gene ID" value="ENSPKIG00000008877.1"/>
</dbReference>
<keyword evidence="8" id="KW-1133">Transmembrane helix</keyword>
<reference evidence="17" key="1">
    <citation type="submission" date="2025-05" db="UniProtKB">
        <authorList>
            <consortium name="Ensembl"/>
        </authorList>
    </citation>
    <scope>IDENTIFICATION</scope>
</reference>
<comment type="pathway">
    <text evidence="2">Protein modification; protein glycosylation.</text>
</comment>
<evidence type="ECO:0000256" key="2">
    <source>
        <dbReference type="ARBA" id="ARBA00004922"/>
    </source>
</evidence>
<evidence type="ECO:0000256" key="13">
    <source>
        <dbReference type="ARBA" id="ARBA00036348"/>
    </source>
</evidence>
<name>A0A3B3S8K3_9TELE</name>
<evidence type="ECO:0000256" key="8">
    <source>
        <dbReference type="ARBA" id="ARBA00022989"/>
    </source>
</evidence>
<dbReference type="Ensembl" id="ENSPKIT00000007123.1">
    <property type="protein sequence ID" value="ENSPKIP00000026368.1"/>
    <property type="gene ID" value="ENSPKIG00000008877.1"/>
</dbReference>
<dbReference type="Proteomes" id="UP000261540">
    <property type="component" value="Unplaced"/>
</dbReference>
<keyword evidence="6" id="KW-0812">Transmembrane</keyword>
<dbReference type="Pfam" id="PF00777">
    <property type="entry name" value="Glyco_transf_29"/>
    <property type="match status" value="1"/>
</dbReference>
<dbReference type="PANTHER" id="PTHR45941">
    <property type="entry name" value="ALPHA-N-ACETYLGALACTOSAMINIDE ALPHA-2,6-SIALYLTRANSFERASE 2-LIKE-RELATED"/>
    <property type="match status" value="1"/>
</dbReference>
<evidence type="ECO:0000256" key="12">
    <source>
        <dbReference type="ARBA" id="ARBA00023180"/>
    </source>
</evidence>
<accession>A0A3B3S8K3</accession>
<dbReference type="InterPro" id="IPR038578">
    <property type="entry name" value="GT29-like_sf"/>
</dbReference>
<dbReference type="STRING" id="1676925.ENSPKIP00000026351"/>
<keyword evidence="10" id="KW-0472">Membrane</keyword>